<evidence type="ECO:0000256" key="3">
    <source>
        <dbReference type="ARBA" id="ARBA00022737"/>
    </source>
</evidence>
<feature type="signal peptide" evidence="5">
    <location>
        <begin position="1"/>
        <end position="19"/>
    </location>
</feature>
<dbReference type="InterPro" id="IPR050541">
    <property type="entry name" value="LRR_TM_domain-containing"/>
</dbReference>
<evidence type="ECO:0000256" key="5">
    <source>
        <dbReference type="SAM" id="SignalP"/>
    </source>
</evidence>
<keyword evidence="2 5" id="KW-0732">Signal</keyword>
<feature type="transmembrane region" description="Helical" evidence="4">
    <location>
        <begin position="336"/>
        <end position="356"/>
    </location>
</feature>
<dbReference type="SMART" id="SM00364">
    <property type="entry name" value="LRR_BAC"/>
    <property type="match status" value="4"/>
</dbReference>
<keyword evidence="7" id="KW-0675">Receptor</keyword>
<dbReference type="InterPro" id="IPR003591">
    <property type="entry name" value="Leu-rich_rpt_typical-subtyp"/>
</dbReference>
<dbReference type="PANTHER" id="PTHR24369">
    <property type="entry name" value="ANTIGEN BSP, PUTATIVE-RELATED"/>
    <property type="match status" value="1"/>
</dbReference>
<accession>A0A0B5GVT5</accession>
<keyword evidence="4" id="KW-1133">Transmembrane helix</keyword>
<dbReference type="SMART" id="SM00369">
    <property type="entry name" value="LRR_TYP"/>
    <property type="match status" value="5"/>
</dbReference>
<feature type="domain" description="LRRCT" evidence="6">
    <location>
        <begin position="223"/>
        <end position="273"/>
    </location>
</feature>
<dbReference type="PROSITE" id="PS51450">
    <property type="entry name" value="LRR"/>
    <property type="match status" value="3"/>
</dbReference>
<dbReference type="SMART" id="SM00082">
    <property type="entry name" value="LRRCT"/>
    <property type="match status" value="1"/>
</dbReference>
<feature type="chain" id="PRO_5002117514" evidence="5">
    <location>
        <begin position="20"/>
        <end position="386"/>
    </location>
</feature>
<dbReference type="AlphaFoldDB" id="A0A0B5GVT5"/>
<sequence length="386" mass="41614">MLVLDIIFLKLVLVGAASAEGPSCACLAQGHVATCSFMDLAGVPACLPGEGVTQLYLDHNSIQALTADQLRPFALLRLLSAEGNLIGDLPEDVFRYTPRLREVYLSENRIKTVSPATFLPAANLQKLVLSENHLSSLPSGIFGGLPKLLEVDLSGNQLTSVPADAFPRSLRLLRLHNNHLEALPAAWPASLEELDLSDNLLRSVDVEPLARLAALRELRLEGNPWHCACDAAGALAALVARRDFLQDMEDPMVCASPPELRDSQLLHVLRDCYLGPSPTSLQPTSVAALDDLSTSGRLERLKPTAATGNFSATPAAVANTTDVPVDTSYSHAQETLAVSVIVLVSICLSVVAAILVRKVYVLWRDKRLCVKYDAEKLTTEDDESVV</sequence>
<dbReference type="InterPro" id="IPR001611">
    <property type="entry name" value="Leu-rich_rpt"/>
</dbReference>
<dbReference type="InterPro" id="IPR000483">
    <property type="entry name" value="Cys-rich_flank_reg_C"/>
</dbReference>
<keyword evidence="4" id="KW-0812">Transmembrane</keyword>
<keyword evidence="3" id="KW-0677">Repeat</keyword>
<name>A0A0B5GVT5_LOCMI</name>
<dbReference type="Pfam" id="PF13855">
    <property type="entry name" value="LRR_8"/>
    <property type="match status" value="2"/>
</dbReference>
<evidence type="ECO:0000256" key="1">
    <source>
        <dbReference type="ARBA" id="ARBA00022614"/>
    </source>
</evidence>
<dbReference type="Gene3D" id="3.80.10.10">
    <property type="entry name" value="Ribonuclease Inhibitor"/>
    <property type="match status" value="2"/>
</dbReference>
<protein>
    <submittedName>
        <fullName evidence="7">Variable lymphocyte receptor</fullName>
    </submittedName>
</protein>
<organism evidence="7">
    <name type="scientific">Locusta migratoria</name>
    <name type="common">Migratory locust</name>
    <dbReference type="NCBI Taxonomy" id="7004"/>
    <lineage>
        <taxon>Eukaryota</taxon>
        <taxon>Metazoa</taxon>
        <taxon>Ecdysozoa</taxon>
        <taxon>Arthropoda</taxon>
        <taxon>Hexapoda</taxon>
        <taxon>Insecta</taxon>
        <taxon>Pterygota</taxon>
        <taxon>Neoptera</taxon>
        <taxon>Polyneoptera</taxon>
        <taxon>Orthoptera</taxon>
        <taxon>Caelifera</taxon>
        <taxon>Acrididea</taxon>
        <taxon>Acridomorpha</taxon>
        <taxon>Acridoidea</taxon>
        <taxon>Acrididae</taxon>
        <taxon>Oedipodinae</taxon>
        <taxon>Locusta</taxon>
    </lineage>
</organism>
<reference evidence="7" key="1">
    <citation type="submission" date="2014-03" db="EMBL/GenBank/DDBJ databases">
        <title>Hemocytes differentiation mediates prophylactic immunity in locust.</title>
        <authorList>
            <person name="Wang Y."/>
            <person name="Yang P."/>
            <person name="He J."/>
            <person name="Xie B."/>
            <person name="Kang L."/>
        </authorList>
    </citation>
    <scope>NUCLEOTIDE SEQUENCE</scope>
</reference>
<gene>
    <name evidence="7" type="primary">VLR2</name>
</gene>
<dbReference type="InterPro" id="IPR032675">
    <property type="entry name" value="LRR_dom_sf"/>
</dbReference>
<dbReference type="PANTHER" id="PTHR24369:SF211">
    <property type="entry name" value="LEUCINE-RICH REPEAT-CONTAINING PROTEIN 15-LIKE"/>
    <property type="match status" value="1"/>
</dbReference>
<dbReference type="EMBL" id="KJ535132">
    <property type="protein sequence ID" value="AJF38205.1"/>
    <property type="molecule type" value="mRNA"/>
</dbReference>
<evidence type="ECO:0000256" key="4">
    <source>
        <dbReference type="SAM" id="Phobius"/>
    </source>
</evidence>
<evidence type="ECO:0000313" key="7">
    <source>
        <dbReference type="EMBL" id="AJF38205.1"/>
    </source>
</evidence>
<evidence type="ECO:0000256" key="2">
    <source>
        <dbReference type="ARBA" id="ARBA00022729"/>
    </source>
</evidence>
<evidence type="ECO:0000259" key="6">
    <source>
        <dbReference type="SMART" id="SM00082"/>
    </source>
</evidence>
<dbReference type="SUPFAM" id="SSF52058">
    <property type="entry name" value="L domain-like"/>
    <property type="match status" value="1"/>
</dbReference>
<proteinExistence type="evidence at transcript level"/>
<keyword evidence="1" id="KW-0433">Leucine-rich repeat</keyword>
<dbReference type="GO" id="GO:0005886">
    <property type="term" value="C:plasma membrane"/>
    <property type="evidence" value="ECO:0007669"/>
    <property type="project" value="TreeGrafter"/>
</dbReference>
<keyword evidence="4" id="KW-0472">Membrane</keyword>